<dbReference type="InterPro" id="IPR008537">
    <property type="entry name" value="DUF819"/>
</dbReference>
<keyword evidence="1" id="KW-0472">Membrane</keyword>
<feature type="transmembrane region" description="Helical" evidence="1">
    <location>
        <begin position="335"/>
        <end position="353"/>
    </location>
</feature>
<gene>
    <name evidence="2" type="ORF">EV199_6013</name>
</gene>
<dbReference type="PANTHER" id="PTHR34289:SF8">
    <property type="entry name" value="DUF819 DOMAIN-CONTAINING PROTEIN"/>
    <property type="match status" value="1"/>
</dbReference>
<feature type="transmembrane region" description="Helical" evidence="1">
    <location>
        <begin position="44"/>
        <end position="65"/>
    </location>
</feature>
<feature type="transmembrane region" description="Helical" evidence="1">
    <location>
        <begin position="308"/>
        <end position="329"/>
    </location>
</feature>
<feature type="transmembrane region" description="Helical" evidence="1">
    <location>
        <begin position="236"/>
        <end position="254"/>
    </location>
</feature>
<feature type="transmembrane region" description="Helical" evidence="1">
    <location>
        <begin position="106"/>
        <end position="126"/>
    </location>
</feature>
<dbReference type="PANTHER" id="PTHR34289">
    <property type="entry name" value="PROTEIN, PUTATIVE (DUF819)-RELATED"/>
    <property type="match status" value="1"/>
</dbReference>
<keyword evidence="3" id="KW-1185">Reference proteome</keyword>
<dbReference type="Proteomes" id="UP000293874">
    <property type="component" value="Unassembled WGS sequence"/>
</dbReference>
<keyword evidence="1" id="KW-1133">Transmembrane helix</keyword>
<evidence type="ECO:0000313" key="3">
    <source>
        <dbReference type="Proteomes" id="UP000293874"/>
    </source>
</evidence>
<dbReference type="RefSeq" id="WP_207234359.1">
    <property type="nucleotide sequence ID" value="NZ_CP042431.1"/>
</dbReference>
<dbReference type="EMBL" id="SGXA01000007">
    <property type="protein sequence ID" value="RZS63914.1"/>
    <property type="molecule type" value="Genomic_DNA"/>
</dbReference>
<protein>
    <submittedName>
        <fullName evidence="2">Putative membrane protein</fullName>
    </submittedName>
</protein>
<proteinExistence type="predicted"/>
<feature type="transmembrane region" description="Helical" evidence="1">
    <location>
        <begin position="173"/>
        <end position="197"/>
    </location>
</feature>
<organism evidence="2 3">
    <name type="scientific">Pseudobacter ginsenosidimutans</name>
    <dbReference type="NCBI Taxonomy" id="661488"/>
    <lineage>
        <taxon>Bacteria</taxon>
        <taxon>Pseudomonadati</taxon>
        <taxon>Bacteroidota</taxon>
        <taxon>Chitinophagia</taxon>
        <taxon>Chitinophagales</taxon>
        <taxon>Chitinophagaceae</taxon>
        <taxon>Pseudobacter</taxon>
    </lineage>
</organism>
<sequence>MIFLKAQSSLVSNDVATFGILIALLALIFTSAQSKHPTLRKLYTIFPPLLLCYFIPSLLTSFHIISIDNTDLYKIASRYLLPASLVLFTIGVDFKELWKLRHQAGLMFLTGAIGIIIGGPLAMLIVSSFSPETVGGEGANATWRGLATVSGSWIGGTANMTALYEVFKPSPALYSSMVMLDVVIASSWMAILLYGAGFTKKIDRLLKADVSTVEKLKDKVESYQQGLLRIPSVNDLLLILGIAFGVTGFAYLVADNIVPFISRKAPYLEKLSLTSVFFWVVIISTLIGSALSFTNIRKLEGAGASRIGNIFLYLLIAAIGMQMDLLAIFKSPGVLMVGAIWLLIHILLLVLVARMMRIPFFFLAVSSEACLGGAAQSSVVAAAFHPALAPVGVLLAIFGYVFGNYGGYLCGLLLQWVA</sequence>
<evidence type="ECO:0000256" key="1">
    <source>
        <dbReference type="SAM" id="Phobius"/>
    </source>
</evidence>
<reference evidence="2 3" key="1">
    <citation type="submission" date="2019-02" db="EMBL/GenBank/DDBJ databases">
        <title>Genomic Encyclopedia of Type Strains, Phase IV (KMG-IV): sequencing the most valuable type-strain genomes for metagenomic binning, comparative biology and taxonomic classification.</title>
        <authorList>
            <person name="Goeker M."/>
        </authorList>
    </citation>
    <scope>NUCLEOTIDE SEQUENCE [LARGE SCALE GENOMIC DNA]</scope>
    <source>
        <strain evidence="2 3">DSM 18116</strain>
    </source>
</reference>
<evidence type="ECO:0000313" key="2">
    <source>
        <dbReference type="EMBL" id="RZS63914.1"/>
    </source>
</evidence>
<dbReference type="AlphaFoldDB" id="A0A4Q7M814"/>
<accession>A0A4Q7M814</accession>
<dbReference type="Pfam" id="PF05684">
    <property type="entry name" value="DUF819"/>
    <property type="match status" value="1"/>
</dbReference>
<feature type="transmembrane region" description="Helical" evidence="1">
    <location>
        <begin position="77"/>
        <end position="94"/>
    </location>
</feature>
<comment type="caution">
    <text evidence="2">The sequence shown here is derived from an EMBL/GenBank/DDBJ whole genome shotgun (WGS) entry which is preliminary data.</text>
</comment>
<feature type="transmembrane region" description="Helical" evidence="1">
    <location>
        <begin position="360"/>
        <end position="385"/>
    </location>
</feature>
<feature type="transmembrane region" description="Helical" evidence="1">
    <location>
        <begin position="391"/>
        <end position="414"/>
    </location>
</feature>
<name>A0A4Q7M814_9BACT</name>
<feature type="transmembrane region" description="Helical" evidence="1">
    <location>
        <begin position="276"/>
        <end position="296"/>
    </location>
</feature>
<feature type="transmembrane region" description="Helical" evidence="1">
    <location>
        <begin position="15"/>
        <end position="32"/>
    </location>
</feature>
<keyword evidence="1" id="KW-0812">Transmembrane</keyword>